<dbReference type="GO" id="GO:0005737">
    <property type="term" value="C:cytoplasm"/>
    <property type="evidence" value="ECO:0007669"/>
    <property type="project" value="TreeGrafter"/>
</dbReference>
<name>A0A8D2DBJ3_SCIVU</name>
<gene>
    <name evidence="9" type="primary">TH</name>
</gene>
<reference evidence="9" key="1">
    <citation type="submission" date="2025-08" db="UniProtKB">
        <authorList>
            <consortium name="Ensembl"/>
        </authorList>
    </citation>
    <scope>IDENTIFICATION</scope>
</reference>
<evidence type="ECO:0000256" key="6">
    <source>
        <dbReference type="ARBA" id="ARBA00023033"/>
    </source>
</evidence>
<keyword evidence="3 7" id="KW-0479">Metal-binding</keyword>
<dbReference type="Gene3D" id="3.30.70.260">
    <property type="match status" value="1"/>
</dbReference>
<dbReference type="GO" id="GO:0007507">
    <property type="term" value="P:heart development"/>
    <property type="evidence" value="ECO:0007669"/>
    <property type="project" value="TreeGrafter"/>
</dbReference>
<evidence type="ECO:0000256" key="1">
    <source>
        <dbReference type="ARBA" id="ARBA00001954"/>
    </source>
</evidence>
<comment type="similarity">
    <text evidence="2">Belongs to the biopterin-dependent aromatic amino acid hydroxylase family.</text>
</comment>
<dbReference type="AlphaFoldDB" id="A0A8D2DBJ3"/>
<dbReference type="Pfam" id="PF21417">
    <property type="entry name" value="TH_ACT"/>
    <property type="match status" value="1"/>
</dbReference>
<keyword evidence="4" id="KW-0560">Oxidoreductase</keyword>
<organism evidence="9 10">
    <name type="scientific">Sciurus vulgaris</name>
    <name type="common">Eurasian red squirrel</name>
    <dbReference type="NCBI Taxonomy" id="55149"/>
    <lineage>
        <taxon>Eukaryota</taxon>
        <taxon>Metazoa</taxon>
        <taxon>Chordata</taxon>
        <taxon>Craniata</taxon>
        <taxon>Vertebrata</taxon>
        <taxon>Euteleostomi</taxon>
        <taxon>Mammalia</taxon>
        <taxon>Eutheria</taxon>
        <taxon>Euarchontoglires</taxon>
        <taxon>Glires</taxon>
        <taxon>Rodentia</taxon>
        <taxon>Sciuromorpha</taxon>
        <taxon>Sciuridae</taxon>
        <taxon>Sciurinae</taxon>
        <taxon>Sciurini</taxon>
        <taxon>Sciurus</taxon>
    </lineage>
</organism>
<evidence type="ECO:0000256" key="2">
    <source>
        <dbReference type="ARBA" id="ARBA00009712"/>
    </source>
</evidence>
<dbReference type="PROSITE" id="PS51410">
    <property type="entry name" value="BH4_AAA_HYDROXYL_2"/>
    <property type="match status" value="2"/>
</dbReference>
<proteinExistence type="inferred from homology"/>
<evidence type="ECO:0000256" key="4">
    <source>
        <dbReference type="ARBA" id="ARBA00023002"/>
    </source>
</evidence>
<dbReference type="Proteomes" id="UP000694564">
    <property type="component" value="Chromosome 11"/>
</dbReference>
<dbReference type="SUPFAM" id="SSF55021">
    <property type="entry name" value="ACT-like"/>
    <property type="match status" value="1"/>
</dbReference>
<evidence type="ECO:0000259" key="8">
    <source>
        <dbReference type="PROSITE" id="PS51410"/>
    </source>
</evidence>
<dbReference type="InterPro" id="IPR036951">
    <property type="entry name" value="ArAA_hydroxylase_sf"/>
</dbReference>
<evidence type="ECO:0000313" key="10">
    <source>
        <dbReference type="Proteomes" id="UP000694564"/>
    </source>
</evidence>
<feature type="domain" description="Biopterin-dependent aromatic amino acid hydroxylase family profile" evidence="8">
    <location>
        <begin position="150"/>
        <end position="231"/>
    </location>
</feature>
<keyword evidence="5 7" id="KW-0408">Iron</keyword>
<dbReference type="InterPro" id="IPR036329">
    <property type="entry name" value="Aro-AA_hydroxylase_C_sf"/>
</dbReference>
<sequence length="402" mass="44852">MPTPNATTPQPKGFRRAVSELDAKQAEAIMSPRFIGRRQSLIEDARKEREAAAAAAAASSSEPGDPLEAVAFQEKDGRALLSLLFSLKGSKPCSLSRAVKVFETFEAKIHHLETRPAQRPRAGGPHLDYFVRFEVPSGDLAALLSSVRRVSDDVRSAGEDKVPWFPRKVSELDKCHHLVTKFDPDLDLDHPGFSDQAYRQRRKLIAEIAFQYKHGEPIPRVEYTAEEIATWDCCHELLGHVPMLADRTFAQFSQDIGLASLGASDEEIEKLSTLYWFTVEFGLCRQNGEVKAYGAGLLSSYGELLHSLSEEPEIRAFDPEAAAVQPYQDQTYQPVYFVSESFSDAKDKLRGYASRIQRPFSVKFDPYTTAIDVLDSPHTIRRSLEGVQDELHTLTHALSAIS</sequence>
<keyword evidence="6" id="KW-0503">Monooxygenase</keyword>
<accession>A0A8D2DBJ3</accession>
<dbReference type="SUPFAM" id="SSF56534">
    <property type="entry name" value="Aromatic aminoacid monoxygenases, catalytic and oligomerization domains"/>
    <property type="match status" value="1"/>
</dbReference>
<dbReference type="InterPro" id="IPR045865">
    <property type="entry name" value="ACT-like_dom_sf"/>
</dbReference>
<dbReference type="FunFam" id="3.30.70.260:FF:000024">
    <property type="entry name" value="Tyrosine 3-monooxygenase"/>
    <property type="match status" value="1"/>
</dbReference>
<dbReference type="PANTHER" id="PTHR11473:SF18">
    <property type="entry name" value="TYROSINE 3-MONOOXYGENASE"/>
    <property type="match status" value="1"/>
</dbReference>
<dbReference type="GO" id="GO:0045471">
    <property type="term" value="P:response to ethanol"/>
    <property type="evidence" value="ECO:0007669"/>
    <property type="project" value="TreeGrafter"/>
</dbReference>
<dbReference type="InterPro" id="IPR001273">
    <property type="entry name" value="ArAA_hydroxylase"/>
</dbReference>
<dbReference type="GO" id="GO:0004511">
    <property type="term" value="F:tyrosine 3-monooxygenase activity"/>
    <property type="evidence" value="ECO:0007669"/>
    <property type="project" value="InterPro"/>
</dbReference>
<evidence type="ECO:0000313" key="9">
    <source>
        <dbReference type="Ensembl" id="ENSSVLP00005023122.1"/>
    </source>
</evidence>
<feature type="domain" description="Biopterin-dependent aromatic amino acid hydroxylase family profile" evidence="8">
    <location>
        <begin position="232"/>
        <end position="402"/>
    </location>
</feature>
<dbReference type="Gene3D" id="1.10.800.10">
    <property type="entry name" value="Aromatic amino acid hydroxylase"/>
    <property type="match status" value="2"/>
</dbReference>
<feature type="binding site" evidence="7">
    <location>
        <position position="280"/>
    </location>
    <ligand>
        <name>Fe cation</name>
        <dbReference type="ChEBI" id="CHEBI:24875"/>
    </ligand>
</feature>
<evidence type="ECO:0000256" key="5">
    <source>
        <dbReference type="ARBA" id="ARBA00023004"/>
    </source>
</evidence>
<dbReference type="GeneTree" id="ENSGT00950000182885"/>
<dbReference type="GO" id="GO:0043204">
    <property type="term" value="C:perikaryon"/>
    <property type="evidence" value="ECO:0007669"/>
    <property type="project" value="TreeGrafter"/>
</dbReference>
<protein>
    <submittedName>
        <fullName evidence="9">Tyrosine hydroxylase</fullName>
    </submittedName>
</protein>
<reference evidence="9" key="2">
    <citation type="submission" date="2025-09" db="UniProtKB">
        <authorList>
            <consortium name="Ensembl"/>
        </authorList>
    </citation>
    <scope>IDENTIFICATION</scope>
</reference>
<dbReference type="InterPro" id="IPR019774">
    <property type="entry name" value="Aromatic-AA_hydroxylase_C"/>
</dbReference>
<evidence type="ECO:0000256" key="7">
    <source>
        <dbReference type="PIRSR" id="PIRSR601273-2"/>
    </source>
</evidence>
<feature type="binding site" evidence="7">
    <location>
        <position position="235"/>
    </location>
    <ligand>
        <name>Fe cation</name>
        <dbReference type="ChEBI" id="CHEBI:24875"/>
    </ligand>
</feature>
<dbReference type="GO" id="GO:0006585">
    <property type="term" value="P:dopamine biosynthetic process from tyrosine"/>
    <property type="evidence" value="ECO:0007669"/>
    <property type="project" value="TreeGrafter"/>
</dbReference>
<dbReference type="Pfam" id="PF12549">
    <property type="entry name" value="TOH_N"/>
    <property type="match status" value="2"/>
</dbReference>
<feature type="binding site" evidence="7">
    <location>
        <position position="240"/>
    </location>
    <ligand>
        <name>Fe cation</name>
        <dbReference type="ChEBI" id="CHEBI:24875"/>
    </ligand>
</feature>
<dbReference type="PANTHER" id="PTHR11473">
    <property type="entry name" value="AROMATIC AMINO ACID HYDROXYLASE"/>
    <property type="match status" value="1"/>
</dbReference>
<dbReference type="InterPro" id="IPR021164">
    <property type="entry name" value="Tyrosine_hydroxylase_CS"/>
</dbReference>
<dbReference type="InterPro" id="IPR049321">
    <property type="entry name" value="TH_ACT"/>
</dbReference>
<evidence type="ECO:0000256" key="3">
    <source>
        <dbReference type="ARBA" id="ARBA00022723"/>
    </source>
</evidence>
<dbReference type="Ensembl" id="ENSSVLT00005025711.1">
    <property type="protein sequence ID" value="ENSSVLP00005023122.1"/>
    <property type="gene ID" value="ENSSVLG00005018203.1"/>
</dbReference>
<dbReference type="OrthoDB" id="983542at2759"/>
<comment type="cofactor">
    <cofactor evidence="1 7">
        <name>Fe(2+)</name>
        <dbReference type="ChEBI" id="CHEBI:29033"/>
    </cofactor>
</comment>
<dbReference type="GO" id="GO:0001666">
    <property type="term" value="P:response to hypoxia"/>
    <property type="evidence" value="ECO:0007669"/>
    <property type="project" value="TreeGrafter"/>
</dbReference>
<dbReference type="GO" id="GO:0005506">
    <property type="term" value="F:iron ion binding"/>
    <property type="evidence" value="ECO:0007669"/>
    <property type="project" value="InterPro"/>
</dbReference>
<dbReference type="GO" id="GO:0030424">
    <property type="term" value="C:axon"/>
    <property type="evidence" value="ECO:0007669"/>
    <property type="project" value="TreeGrafter"/>
</dbReference>
<keyword evidence="10" id="KW-1185">Reference proteome</keyword>
<dbReference type="Pfam" id="PF00351">
    <property type="entry name" value="Biopterin_H"/>
    <property type="match status" value="2"/>
</dbReference>